<protein>
    <submittedName>
        <fullName evidence="1">Uncharacterized protein</fullName>
    </submittedName>
</protein>
<evidence type="ECO:0000313" key="1">
    <source>
        <dbReference type="EMBL" id="OCL05241.1"/>
    </source>
</evidence>
<gene>
    <name evidence="1" type="ORF">AOQ84DRAFT_100787</name>
</gene>
<proteinExistence type="predicted"/>
<reference evidence="1 2" key="1">
    <citation type="journal article" date="2016" name="Nat. Commun.">
        <title>Ectomycorrhizal ecology is imprinted in the genome of the dominant symbiotic fungus Cenococcum geophilum.</title>
        <authorList>
            <consortium name="DOE Joint Genome Institute"/>
            <person name="Peter M."/>
            <person name="Kohler A."/>
            <person name="Ohm R.A."/>
            <person name="Kuo A."/>
            <person name="Krutzmann J."/>
            <person name="Morin E."/>
            <person name="Arend M."/>
            <person name="Barry K.W."/>
            <person name="Binder M."/>
            <person name="Choi C."/>
            <person name="Clum A."/>
            <person name="Copeland A."/>
            <person name="Grisel N."/>
            <person name="Haridas S."/>
            <person name="Kipfer T."/>
            <person name="LaButti K."/>
            <person name="Lindquist E."/>
            <person name="Lipzen A."/>
            <person name="Maire R."/>
            <person name="Meier B."/>
            <person name="Mihaltcheva S."/>
            <person name="Molinier V."/>
            <person name="Murat C."/>
            <person name="Poggeler S."/>
            <person name="Quandt C.A."/>
            <person name="Sperisen C."/>
            <person name="Tritt A."/>
            <person name="Tisserant E."/>
            <person name="Crous P.W."/>
            <person name="Henrissat B."/>
            <person name="Nehls U."/>
            <person name="Egli S."/>
            <person name="Spatafora J.W."/>
            <person name="Grigoriev I.V."/>
            <person name="Martin F.M."/>
        </authorList>
    </citation>
    <scope>NUCLEOTIDE SEQUENCE [LARGE SCALE GENOMIC DNA]</scope>
    <source>
        <strain evidence="1 2">CBS 207.34</strain>
    </source>
</reference>
<dbReference type="EMBL" id="KV750336">
    <property type="protein sequence ID" value="OCL05241.1"/>
    <property type="molecule type" value="Genomic_DNA"/>
</dbReference>
<dbReference type="Proteomes" id="UP000250140">
    <property type="component" value="Unassembled WGS sequence"/>
</dbReference>
<sequence length="183" mass="20521">MTCTCARTRVLFRIFKTSPTPLARMTARLGGCKGRGRNIDFLFPILQTPPFLVSRPERMRLYDATAVSFSLFNSSPPCPLVASSDRATERVAVLRLLPPPSSSSHLLISSLLIPLLLPLLRFLSYSYSFSSFSSRFLASHLSPQNPPLLHRRLFGRNLTPNPHPPLFFHTRAAYTINSSNYIS</sequence>
<dbReference type="AlphaFoldDB" id="A0A8E2EUV1"/>
<accession>A0A8E2EUV1</accession>
<evidence type="ECO:0000313" key="2">
    <source>
        <dbReference type="Proteomes" id="UP000250140"/>
    </source>
</evidence>
<organism evidence="1 2">
    <name type="scientific">Glonium stellatum</name>
    <dbReference type="NCBI Taxonomy" id="574774"/>
    <lineage>
        <taxon>Eukaryota</taxon>
        <taxon>Fungi</taxon>
        <taxon>Dikarya</taxon>
        <taxon>Ascomycota</taxon>
        <taxon>Pezizomycotina</taxon>
        <taxon>Dothideomycetes</taxon>
        <taxon>Pleosporomycetidae</taxon>
        <taxon>Gloniales</taxon>
        <taxon>Gloniaceae</taxon>
        <taxon>Glonium</taxon>
    </lineage>
</organism>
<keyword evidence="2" id="KW-1185">Reference proteome</keyword>
<name>A0A8E2EUV1_9PEZI</name>